<evidence type="ECO:0000256" key="3">
    <source>
        <dbReference type="ARBA" id="ARBA00022729"/>
    </source>
</evidence>
<keyword evidence="2" id="KW-0813">Transport</keyword>
<feature type="compositionally biased region" description="Basic and acidic residues" evidence="4">
    <location>
        <begin position="27"/>
        <end position="38"/>
    </location>
</feature>
<feature type="region of interest" description="Disordered" evidence="4">
    <location>
        <begin position="20"/>
        <end position="68"/>
    </location>
</feature>
<dbReference type="KEGG" id="bliq:INP51_05405"/>
<evidence type="ECO:0000256" key="4">
    <source>
        <dbReference type="SAM" id="MobiDB-lite"/>
    </source>
</evidence>
<dbReference type="SUPFAM" id="SSF53850">
    <property type="entry name" value="Periplasmic binding protein-like II"/>
    <property type="match status" value="1"/>
</dbReference>
<dbReference type="AlphaFoldDB" id="A0A7M2RJA4"/>
<evidence type="ECO:0000256" key="1">
    <source>
        <dbReference type="ARBA" id="ARBA00008520"/>
    </source>
</evidence>
<dbReference type="PANTHER" id="PTHR30061:SF50">
    <property type="entry name" value="MALTOSE_MALTODEXTRIN-BINDING PERIPLASMIC PROTEIN"/>
    <property type="match status" value="1"/>
</dbReference>
<dbReference type="EMBL" id="CP063304">
    <property type="protein sequence ID" value="QOV20385.1"/>
    <property type="molecule type" value="Genomic_DNA"/>
</dbReference>
<evidence type="ECO:0000313" key="7">
    <source>
        <dbReference type="Proteomes" id="UP000593601"/>
    </source>
</evidence>
<reference evidence="6 7" key="1">
    <citation type="submission" date="2020-10" db="EMBL/GenBank/DDBJ databases">
        <title>Blautia liquoris sp.nov., isolated from the mud in a fermentation cellar used for the production of Chinese strong-flavoured liquor.</title>
        <authorList>
            <person name="Lu L."/>
        </authorList>
    </citation>
    <scope>NUCLEOTIDE SEQUENCE [LARGE SCALE GENOMIC DNA]</scope>
    <source>
        <strain evidence="6 7">LZLJ-3</strain>
    </source>
</reference>
<dbReference type="InterPro" id="IPR006059">
    <property type="entry name" value="SBP"/>
</dbReference>
<dbReference type="GO" id="GO:0042956">
    <property type="term" value="P:maltodextrin transmembrane transport"/>
    <property type="evidence" value="ECO:0007669"/>
    <property type="project" value="TreeGrafter"/>
</dbReference>
<organism evidence="6 7">
    <name type="scientific">Blautia liquoris</name>
    <dbReference type="NCBI Taxonomy" id="2779518"/>
    <lineage>
        <taxon>Bacteria</taxon>
        <taxon>Bacillati</taxon>
        <taxon>Bacillota</taxon>
        <taxon>Clostridia</taxon>
        <taxon>Lachnospirales</taxon>
        <taxon>Lachnospiraceae</taxon>
        <taxon>Blautia</taxon>
    </lineage>
</organism>
<dbReference type="GO" id="GO:0015768">
    <property type="term" value="P:maltose transport"/>
    <property type="evidence" value="ECO:0007669"/>
    <property type="project" value="TreeGrafter"/>
</dbReference>
<dbReference type="PANTHER" id="PTHR30061">
    <property type="entry name" value="MALTOSE-BINDING PERIPLASMIC PROTEIN"/>
    <property type="match status" value="1"/>
</dbReference>
<evidence type="ECO:0000313" key="6">
    <source>
        <dbReference type="EMBL" id="QOV20385.1"/>
    </source>
</evidence>
<protein>
    <submittedName>
        <fullName evidence="6">ABC transporter substrate-binding protein</fullName>
    </submittedName>
</protein>
<name>A0A7M2RJA4_9FIRM</name>
<dbReference type="GO" id="GO:1901982">
    <property type="term" value="F:maltose binding"/>
    <property type="evidence" value="ECO:0007669"/>
    <property type="project" value="TreeGrafter"/>
</dbReference>
<dbReference type="CDD" id="cd14748">
    <property type="entry name" value="PBP2_UgpB"/>
    <property type="match status" value="1"/>
</dbReference>
<dbReference type="Gene3D" id="3.40.190.10">
    <property type="entry name" value="Periplasmic binding protein-like II"/>
    <property type="match status" value="1"/>
</dbReference>
<feature type="signal peptide" evidence="5">
    <location>
        <begin position="1"/>
        <end position="20"/>
    </location>
</feature>
<gene>
    <name evidence="6" type="ORF">INP51_05405</name>
</gene>
<accession>A0A7M2RJA4</accession>
<sequence>MKRKVLAMVLTAAMAVGMMTGCGESSGESKDTGDKSDISKSASLESSKSKSDENEDEDVNEDGTVNNPEAVKVDKNKLVFWSLFSGGDGGFMDKIISDYNGTKPTKEVQSIMLVWGDYYTKLQTAVAAKKGPDIGVSHASKLPELVDQGVVEPIDSYLKDLNVDLSSMYSQNSLDSVTFDGEIYAIPLDTHAEILYFNKDILEKAGISLNADGQLDINSEQEFKDILEKCKAVMGDGESTIALTNNGDDPYRIWWASYFQMGGKPLVNEDGSKVTLDKDIAVKAAEFVKSLYEDGYVAEGIDDHQKFFQSGKAAFLFGGTWATGALEQTENLNFAAQPWPMLFESDDCWADSHTLILPVNQNRSKEDTKAAVEFMVGASKDGGLTWAGSGQIPANKNVLDSQEYKDMPYRSSYMSELDKAVLPSKTPHFYSMKSGMIDSLNTLWSGQTDAKSAIDALYDQLNSSLE</sequence>
<evidence type="ECO:0000256" key="5">
    <source>
        <dbReference type="SAM" id="SignalP"/>
    </source>
</evidence>
<feature type="chain" id="PRO_5039496226" evidence="5">
    <location>
        <begin position="21"/>
        <end position="466"/>
    </location>
</feature>
<dbReference type="RefSeq" id="WP_193736705.1">
    <property type="nucleotide sequence ID" value="NZ_CP063304.1"/>
</dbReference>
<dbReference type="Proteomes" id="UP000593601">
    <property type="component" value="Chromosome"/>
</dbReference>
<keyword evidence="3 5" id="KW-0732">Signal</keyword>
<dbReference type="GO" id="GO:0055052">
    <property type="term" value="C:ATP-binding cassette (ABC) transporter complex, substrate-binding subunit-containing"/>
    <property type="evidence" value="ECO:0007669"/>
    <property type="project" value="TreeGrafter"/>
</dbReference>
<dbReference type="PROSITE" id="PS51257">
    <property type="entry name" value="PROKAR_LIPOPROTEIN"/>
    <property type="match status" value="1"/>
</dbReference>
<comment type="similarity">
    <text evidence="1">Belongs to the bacterial solute-binding protein 1 family.</text>
</comment>
<evidence type="ECO:0000256" key="2">
    <source>
        <dbReference type="ARBA" id="ARBA00022448"/>
    </source>
</evidence>
<dbReference type="Pfam" id="PF01547">
    <property type="entry name" value="SBP_bac_1"/>
    <property type="match status" value="1"/>
</dbReference>
<keyword evidence="7" id="KW-1185">Reference proteome</keyword>
<proteinExistence type="inferred from homology"/>